<feature type="region of interest" description="Disordered" evidence="1">
    <location>
        <begin position="91"/>
        <end position="117"/>
    </location>
</feature>
<organism evidence="2 3">
    <name type="scientific">Bradyrhizobium centrolobii</name>
    <dbReference type="NCBI Taxonomy" id="1505087"/>
    <lineage>
        <taxon>Bacteria</taxon>
        <taxon>Pseudomonadati</taxon>
        <taxon>Pseudomonadota</taxon>
        <taxon>Alphaproteobacteria</taxon>
        <taxon>Hyphomicrobiales</taxon>
        <taxon>Nitrobacteraceae</taxon>
        <taxon>Bradyrhizobium</taxon>
    </lineage>
</organism>
<protein>
    <submittedName>
        <fullName evidence="2">Uncharacterized protein</fullName>
    </submittedName>
</protein>
<name>A0A176YFB3_9BRAD</name>
<gene>
    <name evidence="2" type="ORF">AYJ54_23510</name>
</gene>
<evidence type="ECO:0000313" key="2">
    <source>
        <dbReference type="EMBL" id="OAF04812.1"/>
    </source>
</evidence>
<evidence type="ECO:0000256" key="1">
    <source>
        <dbReference type="SAM" id="MobiDB-lite"/>
    </source>
</evidence>
<reference evidence="2 3" key="1">
    <citation type="submission" date="2016-03" db="EMBL/GenBank/DDBJ databases">
        <title>Draft Genome Sequence of the Strain BR 10245 (Bradyrhizobium sp.) isolated from nodules of Centrolobium paraense.</title>
        <authorList>
            <person name="Simoes-Araujo J.L.Sr."/>
            <person name="Barauna A.C."/>
            <person name="Silva K."/>
            <person name="Zilli J.E."/>
        </authorList>
    </citation>
    <scope>NUCLEOTIDE SEQUENCE [LARGE SCALE GENOMIC DNA]</scope>
    <source>
        <strain evidence="2 3">BR 10245</strain>
    </source>
</reference>
<proteinExistence type="predicted"/>
<accession>A0A176YFB3</accession>
<dbReference type="Proteomes" id="UP000076959">
    <property type="component" value="Unassembled WGS sequence"/>
</dbReference>
<comment type="caution">
    <text evidence="2">The sequence shown here is derived from an EMBL/GenBank/DDBJ whole genome shotgun (WGS) entry which is preliminary data.</text>
</comment>
<keyword evidence="3" id="KW-1185">Reference proteome</keyword>
<evidence type="ECO:0000313" key="3">
    <source>
        <dbReference type="Proteomes" id="UP000076959"/>
    </source>
</evidence>
<dbReference type="AlphaFoldDB" id="A0A176YFB3"/>
<dbReference type="EMBL" id="LUUB01000082">
    <property type="protein sequence ID" value="OAF04812.1"/>
    <property type="molecule type" value="Genomic_DNA"/>
</dbReference>
<sequence>MGFARIKRELSSQLQGVATKIDDETRRGLALLRRYVPVCVEIILRVVAGVVQIPKMHGMVAAVHAAHPDARRRRLRGGGLRVHRTVMMSVVRSERSRTGEGEDSETDEKASAHSQLL</sequence>